<dbReference type="AlphaFoldDB" id="A0AAV3UH15"/>
<dbReference type="EMBL" id="BAABKX010000007">
    <property type="protein sequence ID" value="GAA5049929.1"/>
    <property type="molecule type" value="Genomic_DNA"/>
</dbReference>
<comment type="caution">
    <text evidence="2">The sequence shown here is derived from an EMBL/GenBank/DDBJ whole genome shotgun (WGS) entry which is preliminary data.</text>
</comment>
<feature type="region of interest" description="Disordered" evidence="1">
    <location>
        <begin position="90"/>
        <end position="109"/>
    </location>
</feature>
<sequence length="109" mass="11866">MVLLELDVEPIDRILKVGYEPGLDIKVATDAGREHVRSLVAFYVRAMGNYYANVASDFGFDEEVDTIQISRTNDRQPSAEVAVTDEMVSAFGATGTSRRPPRAPSGSST</sequence>
<name>A0AAV3UH15_9EURY</name>
<proteinExistence type="predicted"/>
<keyword evidence="3" id="KW-1185">Reference proteome</keyword>
<accession>A0AAV3UH15</accession>
<evidence type="ECO:0000313" key="3">
    <source>
        <dbReference type="Proteomes" id="UP001501729"/>
    </source>
</evidence>
<dbReference type="Proteomes" id="UP001501729">
    <property type="component" value="Unassembled WGS sequence"/>
</dbReference>
<feature type="compositionally biased region" description="Low complexity" evidence="1">
    <location>
        <begin position="93"/>
        <end position="109"/>
    </location>
</feature>
<protein>
    <submittedName>
        <fullName evidence="2">Uncharacterized protein</fullName>
    </submittedName>
</protein>
<evidence type="ECO:0000313" key="2">
    <source>
        <dbReference type="EMBL" id="GAA5049929.1"/>
    </source>
</evidence>
<evidence type="ECO:0000256" key="1">
    <source>
        <dbReference type="SAM" id="MobiDB-lite"/>
    </source>
</evidence>
<organism evidence="2 3">
    <name type="scientific">Haladaptatus pallidirubidus</name>
    <dbReference type="NCBI Taxonomy" id="1008152"/>
    <lineage>
        <taxon>Archaea</taxon>
        <taxon>Methanobacteriati</taxon>
        <taxon>Methanobacteriota</taxon>
        <taxon>Stenosarchaea group</taxon>
        <taxon>Halobacteria</taxon>
        <taxon>Halobacteriales</taxon>
        <taxon>Haladaptataceae</taxon>
        <taxon>Haladaptatus</taxon>
    </lineage>
</organism>
<reference evidence="2 3" key="1">
    <citation type="journal article" date="2019" name="Int. J. Syst. Evol. Microbiol.">
        <title>The Global Catalogue of Microorganisms (GCM) 10K type strain sequencing project: providing services to taxonomists for standard genome sequencing and annotation.</title>
        <authorList>
            <consortium name="The Broad Institute Genomics Platform"/>
            <consortium name="The Broad Institute Genome Sequencing Center for Infectious Disease"/>
            <person name="Wu L."/>
            <person name="Ma J."/>
        </authorList>
    </citation>
    <scope>NUCLEOTIDE SEQUENCE [LARGE SCALE GENOMIC DNA]</scope>
    <source>
        <strain evidence="2 3">JCM 17504</strain>
    </source>
</reference>
<gene>
    <name evidence="2" type="ORF">GCM10025751_23360</name>
</gene>